<dbReference type="PANTHER" id="PTHR10073">
    <property type="entry name" value="DNA MISMATCH REPAIR PROTEIN MLH, PMS, MUTL"/>
    <property type="match status" value="1"/>
</dbReference>
<evidence type="ECO:0000256" key="1">
    <source>
        <dbReference type="ARBA" id="ARBA00006082"/>
    </source>
</evidence>
<dbReference type="GO" id="GO:0006298">
    <property type="term" value="P:mismatch repair"/>
    <property type="evidence" value="ECO:0007669"/>
    <property type="project" value="InterPro"/>
</dbReference>
<dbReference type="InterPro" id="IPR020568">
    <property type="entry name" value="Ribosomal_Su5_D2-typ_SF"/>
</dbReference>
<dbReference type="InterPro" id="IPR013507">
    <property type="entry name" value="DNA_mismatch_S5_2-like"/>
</dbReference>
<proteinExistence type="inferred from homology"/>
<protein>
    <recommendedName>
        <fullName evidence="2">DNA mismatch repair protein MutL</fullName>
    </recommendedName>
</protein>
<dbReference type="GO" id="GO:0004519">
    <property type="term" value="F:endonuclease activity"/>
    <property type="evidence" value="ECO:0007669"/>
    <property type="project" value="UniProtKB-KW"/>
</dbReference>
<dbReference type="PROSITE" id="PS00058">
    <property type="entry name" value="DNA_MISMATCH_REPAIR_1"/>
    <property type="match status" value="1"/>
</dbReference>
<evidence type="ECO:0000256" key="3">
    <source>
        <dbReference type="ARBA" id="ARBA00022763"/>
    </source>
</evidence>
<gene>
    <name evidence="6" type="primary">mutL</name>
    <name evidence="6" type="ORF">FQV33_01835</name>
</gene>
<keyword evidence="6" id="KW-0378">Hydrolase</keyword>
<dbReference type="InterPro" id="IPR014762">
    <property type="entry name" value="DNA_mismatch_repair_CS"/>
</dbReference>
<dbReference type="GO" id="GO:0030983">
    <property type="term" value="F:mismatched DNA binding"/>
    <property type="evidence" value="ECO:0007669"/>
    <property type="project" value="InterPro"/>
</dbReference>
<dbReference type="SUPFAM" id="SSF54211">
    <property type="entry name" value="Ribosomal protein S5 domain 2-like"/>
    <property type="match status" value="1"/>
</dbReference>
<dbReference type="InterPro" id="IPR042121">
    <property type="entry name" value="MutL_C_regsub"/>
</dbReference>
<organism evidence="6 7">
    <name type="scientific">Buchnera aphidicola</name>
    <name type="common">Aphis fabae</name>
    <dbReference type="NCBI Taxonomy" id="571430"/>
    <lineage>
        <taxon>Bacteria</taxon>
        <taxon>Pseudomonadati</taxon>
        <taxon>Pseudomonadota</taxon>
        <taxon>Gammaproteobacteria</taxon>
        <taxon>Enterobacterales</taxon>
        <taxon>Erwiniaceae</taxon>
        <taxon>Buchnera</taxon>
    </lineage>
</organism>
<dbReference type="InterPro" id="IPR037198">
    <property type="entry name" value="MutL_C_sf"/>
</dbReference>
<keyword evidence="3" id="KW-0227">DNA damage</keyword>
<feature type="domain" description="DNA mismatch repair protein S5" evidence="5">
    <location>
        <begin position="212"/>
        <end position="331"/>
    </location>
</feature>
<dbReference type="InterPro" id="IPR014721">
    <property type="entry name" value="Ribsml_uS5_D2-typ_fold_subgr"/>
</dbReference>
<accession>A0A5J6ZD75</accession>
<dbReference type="Proteomes" id="UP000325981">
    <property type="component" value="Chromosome"/>
</dbReference>
<dbReference type="GO" id="GO:0016887">
    <property type="term" value="F:ATP hydrolysis activity"/>
    <property type="evidence" value="ECO:0007669"/>
    <property type="project" value="InterPro"/>
</dbReference>
<dbReference type="Gene3D" id="3.30.230.10">
    <property type="match status" value="1"/>
</dbReference>
<keyword evidence="6" id="KW-0540">Nuclease</keyword>
<dbReference type="Gene3D" id="3.30.565.10">
    <property type="entry name" value="Histidine kinase-like ATPase, C-terminal domain"/>
    <property type="match status" value="1"/>
</dbReference>
<dbReference type="GO" id="GO:0005524">
    <property type="term" value="F:ATP binding"/>
    <property type="evidence" value="ECO:0007669"/>
    <property type="project" value="InterPro"/>
</dbReference>
<dbReference type="RefSeq" id="WP_158348075.1">
    <property type="nucleotide sequence ID" value="NZ_CP042427.1"/>
</dbReference>
<evidence type="ECO:0000313" key="6">
    <source>
        <dbReference type="EMBL" id="QFQ32718.1"/>
    </source>
</evidence>
<dbReference type="GO" id="GO:0140664">
    <property type="term" value="F:ATP-dependent DNA damage sensor activity"/>
    <property type="evidence" value="ECO:0007669"/>
    <property type="project" value="InterPro"/>
</dbReference>
<dbReference type="InterPro" id="IPR042120">
    <property type="entry name" value="MutL_C_dimsub"/>
</dbReference>
<dbReference type="SUPFAM" id="SSF55874">
    <property type="entry name" value="ATPase domain of HSP90 chaperone/DNA topoisomerase II/histidine kinase"/>
    <property type="match status" value="1"/>
</dbReference>
<evidence type="ECO:0000313" key="7">
    <source>
        <dbReference type="Proteomes" id="UP000325981"/>
    </source>
</evidence>
<dbReference type="CDD" id="cd16926">
    <property type="entry name" value="HATPase_MutL-MLH-PMS-like"/>
    <property type="match status" value="1"/>
</dbReference>
<dbReference type="OrthoDB" id="9763467at2"/>
<dbReference type="InterPro" id="IPR038973">
    <property type="entry name" value="MutL/Mlh/Pms-like"/>
</dbReference>
<dbReference type="SMART" id="SM01340">
    <property type="entry name" value="DNA_mis_repair"/>
    <property type="match status" value="1"/>
</dbReference>
<evidence type="ECO:0000256" key="4">
    <source>
        <dbReference type="ARBA" id="ARBA00023204"/>
    </source>
</evidence>
<dbReference type="Pfam" id="PF01119">
    <property type="entry name" value="DNA_mis_repair"/>
    <property type="match status" value="1"/>
</dbReference>
<dbReference type="Pfam" id="PF08676">
    <property type="entry name" value="MutL_C"/>
    <property type="match status" value="1"/>
</dbReference>
<keyword evidence="4" id="KW-0234">DNA repair</keyword>
<dbReference type="Gene3D" id="3.30.1540.20">
    <property type="entry name" value="MutL, C-terminal domain, dimerisation subdomain"/>
    <property type="match status" value="1"/>
</dbReference>
<keyword evidence="6" id="KW-0255">Endonuclease</keyword>
<dbReference type="InterPro" id="IPR036890">
    <property type="entry name" value="HATPase_C_sf"/>
</dbReference>
<dbReference type="PANTHER" id="PTHR10073:SF12">
    <property type="entry name" value="DNA MISMATCH REPAIR PROTEIN MLH1"/>
    <property type="match status" value="1"/>
</dbReference>
<dbReference type="GO" id="GO:0032300">
    <property type="term" value="C:mismatch repair complex"/>
    <property type="evidence" value="ECO:0007669"/>
    <property type="project" value="InterPro"/>
</dbReference>
<comment type="similarity">
    <text evidence="1">Belongs to the DNA mismatch repair MutL/HexB family.</text>
</comment>
<name>A0A5J6ZD75_9GAMM</name>
<sequence>MPIRILPISVSSQIAAGEIIERPASVIKELLENSIDAKSQNIDINIEEHGFKSITIKDDGYGINKNELLLAISPYATSKIFTFSDLTTINTFGFRGEALSSIRSVSRMTLISCYKYNNIGWKIYTEGFNQKIILLPIAHPIGTSVIVENLFYNIPVRLKFLNNKKSEFLKIYDVIKKIALSHFNLNILFKKNKNLVVNYNKIKSFDDRIFRLQQVFDKLDINSLLTVKQEIGNLKLFGWIVYPSYFLNSFKNIQYCYINNRFVHNSVISNAVLNAYYEITGVKINRSFILYIHIPSSEIDINIHPTKNQVRFNKSNEIYILIYNTIINILKKNKIQSFTHNFSLAKKEQCFIKDFYTFYFQLIKQNSLEKQKKLFFKNLTNNIPHIYSKKQIKNEFFYSVKLLIIVKKYYGLIYYLNNFILISFPLAKKIVNQHKLQHYIKNNIIPKSYLFNFEFLINSIQYKILFSNQLILYKFGFSFILLEKYINLTKIPYILKQQNTNLLISNFFSFIFSNNELNIKKILQWFNSNILIYKKSWSYLDGILLLLEIEYFCPLILKKPPLQLLHKINIDEALCVLKI</sequence>
<dbReference type="EMBL" id="CP042427">
    <property type="protein sequence ID" value="QFQ32718.1"/>
    <property type="molecule type" value="Genomic_DNA"/>
</dbReference>
<dbReference type="InterPro" id="IPR002099">
    <property type="entry name" value="MutL/Mlh/PMS"/>
</dbReference>
<reference evidence="6 7" key="1">
    <citation type="submission" date="2019-07" db="EMBL/GenBank/DDBJ databases">
        <title>Buchnera limit thermal tolerance of host aphids.</title>
        <authorList>
            <person name="Zhang B."/>
            <person name="Moran N."/>
        </authorList>
    </citation>
    <scope>NUCLEOTIDE SEQUENCE [LARGE SCALE GENOMIC DNA]</scope>
    <source>
        <strain evidence="6 7">Afa-UT1</strain>
    </source>
</reference>
<evidence type="ECO:0000259" key="5">
    <source>
        <dbReference type="SMART" id="SM01340"/>
    </source>
</evidence>
<evidence type="ECO:0000256" key="2">
    <source>
        <dbReference type="ARBA" id="ARBA00021975"/>
    </source>
</evidence>
<dbReference type="InterPro" id="IPR014790">
    <property type="entry name" value="MutL_C"/>
</dbReference>
<dbReference type="FunFam" id="3.30.565.10:FF:000003">
    <property type="entry name" value="DNA mismatch repair endonuclease MutL"/>
    <property type="match status" value="1"/>
</dbReference>
<dbReference type="SUPFAM" id="SSF118116">
    <property type="entry name" value="DNA mismatch repair protein MutL"/>
    <property type="match status" value="1"/>
</dbReference>
<dbReference type="AlphaFoldDB" id="A0A5J6ZD75"/>
<dbReference type="Pfam" id="PF13589">
    <property type="entry name" value="HATPase_c_3"/>
    <property type="match status" value="1"/>
</dbReference>
<dbReference type="NCBIfam" id="TIGR00585">
    <property type="entry name" value="mutl"/>
    <property type="match status" value="1"/>
</dbReference>
<dbReference type="Gene3D" id="3.30.1370.100">
    <property type="entry name" value="MutL, C-terminal domain, regulatory subdomain"/>
    <property type="match status" value="1"/>
</dbReference>